<dbReference type="CDD" id="cd04301">
    <property type="entry name" value="NAT_SF"/>
    <property type="match status" value="1"/>
</dbReference>
<evidence type="ECO:0000313" key="5">
    <source>
        <dbReference type="Proteomes" id="UP000596387"/>
    </source>
</evidence>
<dbReference type="Pfam" id="PF00583">
    <property type="entry name" value="Acetyltransf_1"/>
    <property type="match status" value="1"/>
</dbReference>
<keyword evidence="5" id="KW-1185">Reference proteome</keyword>
<dbReference type="RefSeq" id="WP_023847865.1">
    <property type="nucleotide sequence ID" value="NZ_CP047166.1"/>
</dbReference>
<accession>A0ABX7F663</accession>
<organism evidence="4 5">
    <name type="scientific">Ponticoccus alexandrii</name>
    <dbReference type="NCBI Taxonomy" id="1943633"/>
    <lineage>
        <taxon>Bacteria</taxon>
        <taxon>Pseudomonadati</taxon>
        <taxon>Pseudomonadota</taxon>
        <taxon>Alphaproteobacteria</taxon>
        <taxon>Rhodobacterales</taxon>
        <taxon>Roseobacteraceae</taxon>
        <taxon>Ponticoccus</taxon>
    </lineage>
</organism>
<dbReference type="Gene3D" id="3.40.630.30">
    <property type="match status" value="1"/>
</dbReference>
<proteinExistence type="predicted"/>
<dbReference type="PANTHER" id="PTHR43877">
    <property type="entry name" value="AMINOALKYLPHOSPHONATE N-ACETYLTRANSFERASE-RELATED-RELATED"/>
    <property type="match status" value="1"/>
</dbReference>
<dbReference type="EMBL" id="CP047166">
    <property type="protein sequence ID" value="QRF65311.1"/>
    <property type="molecule type" value="Genomic_DNA"/>
</dbReference>
<dbReference type="Proteomes" id="UP000596387">
    <property type="component" value="Chromosome"/>
</dbReference>
<name>A0ABX7F663_9RHOB</name>
<dbReference type="InterPro" id="IPR016181">
    <property type="entry name" value="Acyl_CoA_acyltransferase"/>
</dbReference>
<feature type="domain" description="N-acetyltransferase" evidence="3">
    <location>
        <begin position="1"/>
        <end position="150"/>
    </location>
</feature>
<gene>
    <name evidence="4" type="ORF">GQA70_02670</name>
</gene>
<dbReference type="InterPro" id="IPR000182">
    <property type="entry name" value="GNAT_dom"/>
</dbReference>
<sequence length="158" mass="16893">MQIDVLTQPTPAFEALVETHTAFCDSTAPAESCHRLPVLRLFTPEITVWVAQEGGALIGMGALKVLSPTEGEVKSMHTRAEVRGRGAARAILRTILTAARAKGLHRLSLETGTHPAFAPAVALYRAEGFTETGPFGGYVIDPHSMFLTLDLTTAKEPA</sequence>
<dbReference type="InterPro" id="IPR050832">
    <property type="entry name" value="Bact_Acetyltransf"/>
</dbReference>
<dbReference type="SUPFAM" id="SSF55729">
    <property type="entry name" value="Acyl-CoA N-acyltransferases (Nat)"/>
    <property type="match status" value="1"/>
</dbReference>
<protein>
    <submittedName>
        <fullName evidence="4">GNAT family N-acetyltransferase</fullName>
    </submittedName>
</protein>
<evidence type="ECO:0000313" key="4">
    <source>
        <dbReference type="EMBL" id="QRF65311.1"/>
    </source>
</evidence>
<reference evidence="4 5" key="1">
    <citation type="submission" date="2019-12" db="EMBL/GenBank/DDBJ databases">
        <title>Complete Genome Sequence of a Quorum-Sensing Bacterium,Rhodobacteraceae bacterium C31, Isolated from a marine microalgae symbiotic bacteria.</title>
        <authorList>
            <person name="Zhang Y."/>
        </authorList>
    </citation>
    <scope>NUCLEOTIDE SEQUENCE [LARGE SCALE GENOMIC DNA]</scope>
    <source>
        <strain evidence="4 5">C31</strain>
    </source>
</reference>
<evidence type="ECO:0000259" key="3">
    <source>
        <dbReference type="PROSITE" id="PS51186"/>
    </source>
</evidence>
<evidence type="ECO:0000256" key="2">
    <source>
        <dbReference type="ARBA" id="ARBA00023315"/>
    </source>
</evidence>
<keyword evidence="2" id="KW-0012">Acyltransferase</keyword>
<keyword evidence="1" id="KW-0808">Transferase</keyword>
<evidence type="ECO:0000256" key="1">
    <source>
        <dbReference type="ARBA" id="ARBA00022679"/>
    </source>
</evidence>
<dbReference type="PROSITE" id="PS51186">
    <property type="entry name" value="GNAT"/>
    <property type="match status" value="1"/>
</dbReference>
<dbReference type="PANTHER" id="PTHR43877:SF5">
    <property type="entry name" value="BLL8307 PROTEIN"/>
    <property type="match status" value="1"/>
</dbReference>